<name>W9XCI5_9EURO</name>
<dbReference type="AlphaFoldDB" id="W9XCI5"/>
<keyword evidence="2" id="KW-1185">Reference proteome</keyword>
<dbReference type="RefSeq" id="XP_007740153.1">
    <property type="nucleotide sequence ID" value="XM_007741963.1"/>
</dbReference>
<evidence type="ECO:0000313" key="2">
    <source>
        <dbReference type="Proteomes" id="UP000019471"/>
    </source>
</evidence>
<dbReference type="GeneID" id="19186080"/>
<accession>W9XCI5</accession>
<comment type="caution">
    <text evidence="1">The sequence shown here is derived from an EMBL/GenBank/DDBJ whole genome shotgun (WGS) entry which is preliminary data.</text>
</comment>
<dbReference type="HOGENOM" id="CLU_2704619_0_0_1"/>
<dbReference type="Proteomes" id="UP000019471">
    <property type="component" value="Unassembled WGS sequence"/>
</dbReference>
<reference evidence="1 2" key="1">
    <citation type="submission" date="2013-03" db="EMBL/GenBank/DDBJ databases">
        <title>The Genome Sequence of Cladophialophora psammophila CBS 110553.</title>
        <authorList>
            <consortium name="The Broad Institute Genomics Platform"/>
            <person name="Cuomo C."/>
            <person name="de Hoog S."/>
            <person name="Gorbushina A."/>
            <person name="Walker B."/>
            <person name="Young S.K."/>
            <person name="Zeng Q."/>
            <person name="Gargeya S."/>
            <person name="Fitzgerald M."/>
            <person name="Haas B."/>
            <person name="Abouelleil A."/>
            <person name="Allen A.W."/>
            <person name="Alvarado L."/>
            <person name="Arachchi H.M."/>
            <person name="Berlin A.M."/>
            <person name="Chapman S.B."/>
            <person name="Gainer-Dewar J."/>
            <person name="Goldberg J."/>
            <person name="Griggs A."/>
            <person name="Gujja S."/>
            <person name="Hansen M."/>
            <person name="Howarth C."/>
            <person name="Imamovic A."/>
            <person name="Ireland A."/>
            <person name="Larimer J."/>
            <person name="McCowan C."/>
            <person name="Murphy C."/>
            <person name="Pearson M."/>
            <person name="Poon T.W."/>
            <person name="Priest M."/>
            <person name="Roberts A."/>
            <person name="Saif S."/>
            <person name="Shea T."/>
            <person name="Sisk P."/>
            <person name="Sykes S."/>
            <person name="Wortman J."/>
            <person name="Nusbaum C."/>
            <person name="Birren B."/>
        </authorList>
    </citation>
    <scope>NUCLEOTIDE SEQUENCE [LARGE SCALE GENOMIC DNA]</scope>
    <source>
        <strain evidence="1 2">CBS 110553</strain>
    </source>
</reference>
<evidence type="ECO:0000313" key="1">
    <source>
        <dbReference type="EMBL" id="EXJ74651.1"/>
    </source>
</evidence>
<protein>
    <submittedName>
        <fullName evidence="1">Uncharacterized protein</fullName>
    </submittedName>
</protein>
<dbReference type="EMBL" id="AMGX01000002">
    <property type="protein sequence ID" value="EXJ74651.1"/>
    <property type="molecule type" value="Genomic_DNA"/>
</dbReference>
<organism evidence="1 2">
    <name type="scientific">Cladophialophora psammophila CBS 110553</name>
    <dbReference type="NCBI Taxonomy" id="1182543"/>
    <lineage>
        <taxon>Eukaryota</taxon>
        <taxon>Fungi</taxon>
        <taxon>Dikarya</taxon>
        <taxon>Ascomycota</taxon>
        <taxon>Pezizomycotina</taxon>
        <taxon>Eurotiomycetes</taxon>
        <taxon>Chaetothyriomycetidae</taxon>
        <taxon>Chaetothyriales</taxon>
        <taxon>Herpotrichiellaceae</taxon>
        <taxon>Cladophialophora</taxon>
    </lineage>
</organism>
<proteinExistence type="predicted"/>
<sequence length="73" mass="8639">MSKGWPPRRVCGLFDPRFDHLHLYFDRPKGQNYLSVTTWSAYCLVLRSIMSSFRRVLFVISTEATREIGRSRE</sequence>
<gene>
    <name evidence="1" type="ORF">A1O5_01344</name>
</gene>